<feature type="region of interest" description="Disordered" evidence="3">
    <location>
        <begin position="298"/>
        <end position="334"/>
    </location>
</feature>
<dbReference type="InterPro" id="IPR014977">
    <property type="entry name" value="WRC_dom"/>
</dbReference>
<feature type="region of interest" description="Disordered" evidence="3">
    <location>
        <begin position="678"/>
        <end position="697"/>
    </location>
</feature>
<organism evidence="5 6">
    <name type="scientific">Hevea brasiliensis</name>
    <name type="common">Para rubber tree</name>
    <name type="synonym">Siphonia brasiliensis</name>
    <dbReference type="NCBI Taxonomy" id="3981"/>
    <lineage>
        <taxon>Eukaryota</taxon>
        <taxon>Viridiplantae</taxon>
        <taxon>Streptophyta</taxon>
        <taxon>Embryophyta</taxon>
        <taxon>Tracheophyta</taxon>
        <taxon>Spermatophyta</taxon>
        <taxon>Magnoliopsida</taxon>
        <taxon>eudicotyledons</taxon>
        <taxon>Gunneridae</taxon>
        <taxon>Pentapetalae</taxon>
        <taxon>rosids</taxon>
        <taxon>fabids</taxon>
        <taxon>Malpighiales</taxon>
        <taxon>Euphorbiaceae</taxon>
        <taxon>Crotonoideae</taxon>
        <taxon>Micrandreae</taxon>
        <taxon>Hevea</taxon>
    </lineage>
</organism>
<evidence type="ECO:0000256" key="2">
    <source>
        <dbReference type="PROSITE-ProRule" id="PRU01002"/>
    </source>
</evidence>
<name>A0A6A6KDX8_HEVBR</name>
<evidence type="ECO:0000256" key="3">
    <source>
        <dbReference type="SAM" id="MobiDB-lite"/>
    </source>
</evidence>
<dbReference type="PANTHER" id="PTHR15288:SF29">
    <property type="entry name" value="DENN (AEX-3) DOMAIN-CONTAINING PROTEIN"/>
    <property type="match status" value="1"/>
</dbReference>
<dbReference type="PANTHER" id="PTHR15288">
    <property type="entry name" value="DENN DOMAIN-CONTAINING PROTEIN 2"/>
    <property type="match status" value="1"/>
</dbReference>
<feature type="compositionally biased region" description="Low complexity" evidence="3">
    <location>
        <begin position="298"/>
        <end position="308"/>
    </location>
</feature>
<protein>
    <recommendedName>
        <fullName evidence="4">WRC domain-containing protein</fullName>
    </recommendedName>
</protein>
<dbReference type="AlphaFoldDB" id="A0A6A6KDX8"/>
<accession>A0A6A6KDX8</accession>
<reference evidence="5 6" key="1">
    <citation type="journal article" date="2020" name="Mol. Plant">
        <title>The Chromosome-Based Rubber Tree Genome Provides New Insights into Spurge Genome Evolution and Rubber Biosynthesis.</title>
        <authorList>
            <person name="Liu J."/>
            <person name="Shi C."/>
            <person name="Shi C.C."/>
            <person name="Li W."/>
            <person name="Zhang Q.J."/>
            <person name="Zhang Y."/>
            <person name="Li K."/>
            <person name="Lu H.F."/>
            <person name="Shi C."/>
            <person name="Zhu S.T."/>
            <person name="Xiao Z.Y."/>
            <person name="Nan H."/>
            <person name="Yue Y."/>
            <person name="Zhu X.G."/>
            <person name="Wu Y."/>
            <person name="Hong X.N."/>
            <person name="Fan G.Y."/>
            <person name="Tong Y."/>
            <person name="Zhang D."/>
            <person name="Mao C.L."/>
            <person name="Liu Y.L."/>
            <person name="Hao S.J."/>
            <person name="Liu W.Q."/>
            <person name="Lv M.Q."/>
            <person name="Zhang H.B."/>
            <person name="Liu Y."/>
            <person name="Hu-Tang G.R."/>
            <person name="Wang J.P."/>
            <person name="Wang J.H."/>
            <person name="Sun Y.H."/>
            <person name="Ni S.B."/>
            <person name="Chen W.B."/>
            <person name="Zhang X.C."/>
            <person name="Jiao Y.N."/>
            <person name="Eichler E.E."/>
            <person name="Li G.H."/>
            <person name="Liu X."/>
            <person name="Gao L.Z."/>
        </authorList>
    </citation>
    <scope>NUCLEOTIDE SEQUENCE [LARGE SCALE GENOMIC DNA]</scope>
    <source>
        <strain evidence="6">cv. GT1</strain>
        <tissue evidence="5">Leaf</tissue>
    </source>
</reference>
<dbReference type="InterPro" id="IPR051942">
    <property type="entry name" value="DENN_domain_containing_2"/>
</dbReference>
<sequence>MAKNEILALQRQYVTRKFEGSGRLQGSLGSQNQSRIEPILEPQVHAVERTPSMSELNEILLGQEHLKQSDLSFVFRLQVADDSTLYGCCVLVDEIVQKPSGLLSVISDKRPPCSYLSRYVLTTRRCYCILSRLPFFELHFGVLNSILTEERLERLTKDVGVLDFEFIEGSIKEEILGDNLDGISPNCRDAEEMLDGTVQNFQSSSRDSAPGDDIDNGSHLEHQILEGHIDLSSNGNDENVVVPVDSEMEIAFDKGESGGRNLEDCDTDVDDLSNKQAEERRLPNAVLPLLRYYQYESSESSSSFQGSPSEDRNFRSDVDDTETEEASFSGQEDSNDHMDILEWAKANKYGSLQIICEYYKLRCPSRGSTVRFHPLEHLHPLEYHKPDETVLHIAGSTIDLRSCSTSLEFAEAHSALSAEEEATALSTWAIACLCGSLRLENVLTLFAGALLEKQIVVVCSDLVGVKNKTSEVQSKLTNAILVDANKNQVESAKGFLAVLRSYLDSLCSNLRSHTITNVQSNNDKVSLLLKESFIDSFPNRDRPFMKHICGPLPLRYDDTHLMVQVGWSCFQMGLGRKIDPEPGRCRRTDGKKWRCSKQAYPDSKYCERHMHRGKNRSRKPVEVATQAATANPSITPTISSITKNHSTLLTPPSHSLSLMSSETHQHHLHYSHLNNQFLSSHTSSRPPGIGLSPQDNATPLLLDSGGSCSLTNADYRSAYGLKEEVDEHAFFSEHSGSMRSLSGSSLDNAWQFTPLTMSSSSTTSSSNQRSSSSLHNEYSYLQLHSLSDRDHDHDAPKQQKQYQQSYLLGTDMKGLLPAKIEREEEPQKIFHRFFDEWPPKNKDSWLNLDDKSPNSTSVSTTRLSISIPSSSHEFPIFNSRTHNDV</sequence>
<comment type="subcellular location">
    <subcellularLocation>
        <location evidence="2">Nucleus</location>
    </subcellularLocation>
</comment>
<dbReference type="GO" id="GO:0005634">
    <property type="term" value="C:nucleus"/>
    <property type="evidence" value="ECO:0007669"/>
    <property type="project" value="UniProtKB-SubCell"/>
</dbReference>
<comment type="caution">
    <text evidence="5">The sequence shown here is derived from an EMBL/GenBank/DDBJ whole genome shotgun (WGS) entry which is preliminary data.</text>
</comment>
<evidence type="ECO:0000259" key="4">
    <source>
        <dbReference type="PROSITE" id="PS51667"/>
    </source>
</evidence>
<evidence type="ECO:0000313" key="6">
    <source>
        <dbReference type="Proteomes" id="UP000467840"/>
    </source>
</evidence>
<keyword evidence="1 2" id="KW-0539">Nucleus</keyword>
<dbReference type="EMBL" id="JAAGAX010000017">
    <property type="protein sequence ID" value="KAF2287140.1"/>
    <property type="molecule type" value="Genomic_DNA"/>
</dbReference>
<gene>
    <name evidence="5" type="ORF">GH714_038395</name>
</gene>
<dbReference type="Gene3D" id="3.30.450.200">
    <property type="match status" value="1"/>
</dbReference>
<dbReference type="PROSITE" id="PS51667">
    <property type="entry name" value="WRC"/>
    <property type="match status" value="1"/>
</dbReference>
<dbReference type="Pfam" id="PF08879">
    <property type="entry name" value="WRC"/>
    <property type="match status" value="1"/>
</dbReference>
<dbReference type="InterPro" id="IPR001194">
    <property type="entry name" value="cDENN_dom"/>
</dbReference>
<dbReference type="SMART" id="SM00799">
    <property type="entry name" value="DENN"/>
    <property type="match status" value="1"/>
</dbReference>
<feature type="domain" description="WRC" evidence="4">
    <location>
        <begin position="579"/>
        <end position="623"/>
    </location>
</feature>
<feature type="compositionally biased region" description="Basic and acidic residues" evidence="3">
    <location>
        <begin position="309"/>
        <end position="318"/>
    </location>
</feature>
<feature type="short sequence motif" description="Bipartite nuclear localization signal" evidence="2">
    <location>
        <begin position="584"/>
        <end position="594"/>
    </location>
</feature>
<evidence type="ECO:0000313" key="5">
    <source>
        <dbReference type="EMBL" id="KAF2287140.1"/>
    </source>
</evidence>
<keyword evidence="6" id="KW-1185">Reference proteome</keyword>
<proteinExistence type="predicted"/>
<dbReference type="Proteomes" id="UP000467840">
    <property type="component" value="Chromosome 3"/>
</dbReference>
<feature type="short sequence motif" description="Bipartite nuclear localization signal" evidence="2">
    <location>
        <begin position="612"/>
        <end position="619"/>
    </location>
</feature>
<evidence type="ECO:0000256" key="1">
    <source>
        <dbReference type="ARBA" id="ARBA00023242"/>
    </source>
</evidence>